<protein>
    <submittedName>
        <fullName evidence="1">Uncharacterized protein</fullName>
    </submittedName>
</protein>
<organism evidence="1 2">
    <name type="scientific">Glossina pallidipes</name>
    <name type="common">Tsetse fly</name>
    <dbReference type="NCBI Taxonomy" id="7398"/>
    <lineage>
        <taxon>Eukaryota</taxon>
        <taxon>Metazoa</taxon>
        <taxon>Ecdysozoa</taxon>
        <taxon>Arthropoda</taxon>
        <taxon>Hexapoda</taxon>
        <taxon>Insecta</taxon>
        <taxon>Pterygota</taxon>
        <taxon>Neoptera</taxon>
        <taxon>Endopterygota</taxon>
        <taxon>Diptera</taxon>
        <taxon>Brachycera</taxon>
        <taxon>Muscomorpha</taxon>
        <taxon>Hippoboscoidea</taxon>
        <taxon>Glossinidae</taxon>
        <taxon>Glossina</taxon>
    </lineage>
</organism>
<dbReference type="Proteomes" id="UP000092445">
    <property type="component" value="Unassembled WGS sequence"/>
</dbReference>
<dbReference type="EnsemblMetazoa" id="GPAI012234-RA">
    <property type="protein sequence ID" value="GPAI012234-PA"/>
    <property type="gene ID" value="GPAI012234"/>
</dbReference>
<reference evidence="2" key="1">
    <citation type="submission" date="2014-03" db="EMBL/GenBank/DDBJ databases">
        <authorList>
            <person name="Aksoy S."/>
            <person name="Warren W."/>
            <person name="Wilson R.K."/>
        </authorList>
    </citation>
    <scope>NUCLEOTIDE SEQUENCE [LARGE SCALE GENOMIC DNA]</scope>
    <source>
        <strain evidence="2">IAEA</strain>
    </source>
</reference>
<accession>A0A1A9ZEI5</accession>
<dbReference type="AlphaFoldDB" id="A0A1A9ZEI5"/>
<name>A0A1A9ZEI5_GLOPL</name>
<reference evidence="1" key="2">
    <citation type="submission" date="2020-05" db="UniProtKB">
        <authorList>
            <consortium name="EnsemblMetazoa"/>
        </authorList>
    </citation>
    <scope>IDENTIFICATION</scope>
    <source>
        <strain evidence="1">IAEA</strain>
    </source>
</reference>
<evidence type="ECO:0000313" key="1">
    <source>
        <dbReference type="EnsemblMetazoa" id="GPAI012234-PA"/>
    </source>
</evidence>
<proteinExistence type="predicted"/>
<sequence length="99" mass="11153">MNFAKKKTTTKTNKNCIESPIYSLPEIKICGRIRINVYVCLDGIAELSQVYEHLQTSALNVDDTKSSSIYMANDESFHETLADPIRLPITHHKTSLAIL</sequence>
<keyword evidence="2" id="KW-1185">Reference proteome</keyword>
<dbReference type="VEuPathDB" id="VectorBase:GPAI012234"/>
<evidence type="ECO:0000313" key="2">
    <source>
        <dbReference type="Proteomes" id="UP000092445"/>
    </source>
</evidence>